<feature type="region of interest" description="Disordered" evidence="1">
    <location>
        <begin position="1"/>
        <end position="114"/>
    </location>
</feature>
<feature type="compositionally biased region" description="Basic residues" evidence="1">
    <location>
        <begin position="61"/>
        <end position="71"/>
    </location>
</feature>
<dbReference type="KEGG" id="bpm:BURPS1710b_A1488"/>
<dbReference type="HOGENOM" id="CLU_893333_0_0_4"/>
<reference evidence="2 3" key="1">
    <citation type="submission" date="2005-09" db="EMBL/GenBank/DDBJ databases">
        <authorList>
            <person name="Woods D.E."/>
            <person name="Nierman W.C."/>
        </authorList>
    </citation>
    <scope>NUCLEOTIDE SEQUENCE [LARGE SCALE GENOMIC DNA]</scope>
    <source>
        <strain evidence="2 3">1710b</strain>
    </source>
</reference>
<organism evidence="2 3">
    <name type="scientific">Burkholderia pseudomallei (strain 1710b)</name>
    <dbReference type="NCBI Taxonomy" id="320372"/>
    <lineage>
        <taxon>Bacteria</taxon>
        <taxon>Pseudomonadati</taxon>
        <taxon>Pseudomonadota</taxon>
        <taxon>Betaproteobacteria</taxon>
        <taxon>Burkholderiales</taxon>
        <taxon>Burkholderiaceae</taxon>
        <taxon>Burkholderia</taxon>
        <taxon>pseudomallei group</taxon>
    </lineage>
</organism>
<sequence length="311" mass="32007">MLSRQKRKQQEFASRKTLAGGAAKQREEGGKRSRPPITAAAAGLKLDRGSKRKCGEPAVLRSRRMTKRSARRGAVAAATESDRRALPGRHRRRRNRAADTDREAPARVQPIRHAPARSNACRACTSVARAARASPATCSSAPSCDGCFASSRRIGRIAVLPSSRRPAVAAFGSVRHAGSTIARHTANGTPRAAANAPAICDSMSTASAPFARCNASFSCAPVTGAPTAATLPRRARDAAGVPASAATMRALHPASVSSTPNGPSTESATINAPGARSGASPPAVPKLTMPAQPCARAASASARSSRSARAA</sequence>
<feature type="compositionally biased region" description="Polar residues" evidence="1">
    <location>
        <begin position="255"/>
        <end position="270"/>
    </location>
</feature>
<dbReference type="EMBL" id="CP000125">
    <property type="protein sequence ID" value="ABA53404.1"/>
    <property type="molecule type" value="Genomic_DNA"/>
</dbReference>
<evidence type="ECO:0000313" key="3">
    <source>
        <dbReference type="Proteomes" id="UP000002700"/>
    </source>
</evidence>
<name>Q3JIF8_BURP1</name>
<protein>
    <submittedName>
        <fullName evidence="2">Uncharacterized protein</fullName>
    </submittedName>
</protein>
<feature type="compositionally biased region" description="Basic residues" evidence="1">
    <location>
        <begin position="86"/>
        <end position="95"/>
    </location>
</feature>
<feature type="compositionally biased region" description="Low complexity" evidence="1">
    <location>
        <begin position="272"/>
        <end position="281"/>
    </location>
</feature>
<feature type="compositionally biased region" description="Low complexity" evidence="1">
    <location>
        <begin position="295"/>
        <end position="311"/>
    </location>
</feature>
<feature type="compositionally biased region" description="Basic and acidic residues" evidence="1">
    <location>
        <begin position="45"/>
        <end position="55"/>
    </location>
</feature>
<dbReference type="EnsemblBacteria" id="ABA53404">
    <property type="protein sequence ID" value="ABA53404"/>
    <property type="gene ID" value="BURPS1710b_A1488"/>
</dbReference>
<accession>Q3JIF8</accession>
<evidence type="ECO:0000256" key="1">
    <source>
        <dbReference type="SAM" id="MobiDB-lite"/>
    </source>
</evidence>
<feature type="region of interest" description="Disordered" evidence="1">
    <location>
        <begin position="252"/>
        <end position="311"/>
    </location>
</feature>
<evidence type="ECO:0000313" key="2">
    <source>
        <dbReference type="EMBL" id="ABA53404.1"/>
    </source>
</evidence>
<proteinExistence type="predicted"/>
<gene>
    <name evidence="2" type="ordered locus">BURPS1710b_A1488</name>
</gene>
<feature type="compositionally biased region" description="Basic and acidic residues" evidence="1">
    <location>
        <begin position="96"/>
        <end position="105"/>
    </location>
</feature>
<dbReference type="Proteomes" id="UP000002700">
    <property type="component" value="Chromosome II"/>
</dbReference>
<dbReference type="AlphaFoldDB" id="Q3JIF8"/>